<dbReference type="SFLD" id="SFLDG01153">
    <property type="entry name" value="Main.4:_Theta-like"/>
    <property type="match status" value="1"/>
</dbReference>
<dbReference type="AlphaFoldDB" id="A0A182JTD3"/>
<organism evidence="9 10">
    <name type="scientific">Anopheles christyi</name>
    <dbReference type="NCBI Taxonomy" id="43041"/>
    <lineage>
        <taxon>Eukaryota</taxon>
        <taxon>Metazoa</taxon>
        <taxon>Ecdysozoa</taxon>
        <taxon>Arthropoda</taxon>
        <taxon>Hexapoda</taxon>
        <taxon>Insecta</taxon>
        <taxon>Pterygota</taxon>
        <taxon>Neoptera</taxon>
        <taxon>Endopterygota</taxon>
        <taxon>Diptera</taxon>
        <taxon>Nematocera</taxon>
        <taxon>Culicoidea</taxon>
        <taxon>Culicidae</taxon>
        <taxon>Anophelinae</taxon>
        <taxon>Anopheles</taxon>
    </lineage>
</organism>
<dbReference type="GO" id="GO:0004364">
    <property type="term" value="F:glutathione transferase activity"/>
    <property type="evidence" value="ECO:0007669"/>
    <property type="project" value="UniProtKB-EC"/>
</dbReference>
<dbReference type="Gene3D" id="1.20.1050.10">
    <property type="match status" value="1"/>
</dbReference>
<evidence type="ECO:0000256" key="1">
    <source>
        <dbReference type="ARBA" id="ARBA00009899"/>
    </source>
</evidence>
<name>A0A182JTD3_9DIPT</name>
<evidence type="ECO:0000256" key="5">
    <source>
        <dbReference type="ARBA" id="ARBA00041523"/>
    </source>
</evidence>
<dbReference type="SFLD" id="SFLDG00358">
    <property type="entry name" value="Main_(cytGST)"/>
    <property type="match status" value="1"/>
</dbReference>
<dbReference type="InterPro" id="IPR040079">
    <property type="entry name" value="Glutathione_S-Trfase"/>
</dbReference>
<evidence type="ECO:0000256" key="6">
    <source>
        <dbReference type="ARBA" id="ARBA00047960"/>
    </source>
</evidence>
<evidence type="ECO:0000313" key="9">
    <source>
        <dbReference type="EnsemblMetazoa" id="ACHR001765-PA"/>
    </source>
</evidence>
<dbReference type="Pfam" id="PF00043">
    <property type="entry name" value="GST_C"/>
    <property type="match status" value="1"/>
</dbReference>
<comment type="similarity">
    <text evidence="1">Belongs to the GST superfamily. Theta family.</text>
</comment>
<dbReference type="Proteomes" id="UP000075881">
    <property type="component" value="Unassembled WGS sequence"/>
</dbReference>
<dbReference type="SUPFAM" id="SSF47616">
    <property type="entry name" value="GST C-terminal domain-like"/>
    <property type="match status" value="1"/>
</dbReference>
<dbReference type="STRING" id="43041.A0A182JTD3"/>
<dbReference type="InterPro" id="IPR004045">
    <property type="entry name" value="Glutathione_S-Trfase_N"/>
</dbReference>
<feature type="domain" description="GST N-terminal" evidence="7">
    <location>
        <begin position="1"/>
        <end position="79"/>
    </location>
</feature>
<dbReference type="FunFam" id="1.20.1050.10:FF:000007">
    <property type="entry name" value="Glutathione S-transferase 1-1"/>
    <property type="match status" value="1"/>
</dbReference>
<sequence>MELYSDIVSPPCQNVLLVAKKLGITLNIKKTNVMDAADAAELIKVNPQHTIPTFVDDGHVIWESYAIAIYLVEKYGQDDSLYPKDLKVRSVVNQRLFFDIGTLYKNVLANIDALFEKQQPSAELQKKLQQALDLTEKFVSDRRFIAADHLTLADIFVLSSITALEWIRYDLEHYPGIRGWVERVTAEFPDHADFHKEIREATKQFVATYCPHMEY</sequence>
<evidence type="ECO:0000256" key="2">
    <source>
        <dbReference type="ARBA" id="ARBA00011738"/>
    </source>
</evidence>
<keyword evidence="4" id="KW-0808">Transferase</keyword>
<accession>A0A182JTD3</accession>
<dbReference type="PROSITE" id="PS50405">
    <property type="entry name" value="GST_CTER"/>
    <property type="match status" value="1"/>
</dbReference>
<evidence type="ECO:0000256" key="4">
    <source>
        <dbReference type="ARBA" id="ARBA00022679"/>
    </source>
</evidence>
<dbReference type="InterPro" id="IPR010987">
    <property type="entry name" value="Glutathione-S-Trfase_C-like"/>
</dbReference>
<comment type="catalytic activity">
    <reaction evidence="6">
        <text>RX + glutathione = an S-substituted glutathione + a halide anion + H(+)</text>
        <dbReference type="Rhea" id="RHEA:16437"/>
        <dbReference type="ChEBI" id="CHEBI:15378"/>
        <dbReference type="ChEBI" id="CHEBI:16042"/>
        <dbReference type="ChEBI" id="CHEBI:17792"/>
        <dbReference type="ChEBI" id="CHEBI:57925"/>
        <dbReference type="ChEBI" id="CHEBI:90779"/>
        <dbReference type="EC" id="2.5.1.18"/>
    </reaction>
</comment>
<dbReference type="Gene3D" id="3.40.30.10">
    <property type="entry name" value="Glutaredoxin"/>
    <property type="match status" value="1"/>
</dbReference>
<evidence type="ECO:0000256" key="3">
    <source>
        <dbReference type="ARBA" id="ARBA00012452"/>
    </source>
</evidence>
<proteinExistence type="inferred from homology"/>
<dbReference type="VEuPathDB" id="VectorBase:ACHR001765"/>
<keyword evidence="10" id="KW-1185">Reference proteome</keyword>
<dbReference type="InterPro" id="IPR036249">
    <property type="entry name" value="Thioredoxin-like_sf"/>
</dbReference>
<reference evidence="9" key="2">
    <citation type="submission" date="2020-05" db="UniProtKB">
        <authorList>
            <consortium name="EnsemblMetazoa"/>
        </authorList>
    </citation>
    <scope>IDENTIFICATION</scope>
    <source>
        <strain evidence="9">ACHKN1017</strain>
    </source>
</reference>
<dbReference type="PANTHER" id="PTHR43969">
    <property type="entry name" value="GLUTATHIONE S TRANSFERASE D10, ISOFORM A-RELATED"/>
    <property type="match status" value="1"/>
</dbReference>
<dbReference type="FunFam" id="3.40.30.10:FF:000034">
    <property type="entry name" value="glutathione S-transferase 1"/>
    <property type="match status" value="1"/>
</dbReference>
<dbReference type="EC" id="2.5.1.18" evidence="3"/>
<dbReference type="Pfam" id="PF13417">
    <property type="entry name" value="GST_N_3"/>
    <property type="match status" value="1"/>
</dbReference>
<dbReference type="PANTHER" id="PTHR43969:SF9">
    <property type="entry name" value="GLUTATHIONE S TRANSFERASE D10, ISOFORM A-RELATED"/>
    <property type="match status" value="1"/>
</dbReference>
<dbReference type="SFLD" id="SFLDS00019">
    <property type="entry name" value="Glutathione_Transferase_(cytos"/>
    <property type="match status" value="1"/>
</dbReference>
<protein>
    <recommendedName>
        <fullName evidence="3">glutathione transferase</fullName>
        <ecNumber evidence="3">2.5.1.18</ecNumber>
    </recommendedName>
    <alternativeName>
        <fullName evidence="5">GST class-theta</fullName>
    </alternativeName>
</protein>
<dbReference type="InterPro" id="IPR004046">
    <property type="entry name" value="GST_C"/>
</dbReference>
<dbReference type="SUPFAM" id="SSF52833">
    <property type="entry name" value="Thioredoxin-like"/>
    <property type="match status" value="1"/>
</dbReference>
<dbReference type="EnsemblMetazoa" id="ACHR001765-RA">
    <property type="protein sequence ID" value="ACHR001765-PA"/>
    <property type="gene ID" value="ACHR001765"/>
</dbReference>
<dbReference type="PROSITE" id="PS50404">
    <property type="entry name" value="GST_NTER"/>
    <property type="match status" value="1"/>
</dbReference>
<dbReference type="CDD" id="cd03177">
    <property type="entry name" value="GST_C_Delta_Epsilon"/>
    <property type="match status" value="1"/>
</dbReference>
<evidence type="ECO:0000313" key="10">
    <source>
        <dbReference type="Proteomes" id="UP000075881"/>
    </source>
</evidence>
<feature type="domain" description="GST C-terminal" evidence="8">
    <location>
        <begin position="85"/>
        <end position="204"/>
    </location>
</feature>
<dbReference type="InterPro" id="IPR036282">
    <property type="entry name" value="Glutathione-S-Trfase_C_sf"/>
</dbReference>
<reference evidence="10" key="1">
    <citation type="submission" date="2013-03" db="EMBL/GenBank/DDBJ databases">
        <title>The Genome Sequence of Anopheles christyi ACHKN1017.</title>
        <authorList>
            <consortium name="The Broad Institute Genomics Platform"/>
            <person name="Neafsey D.E."/>
            <person name="Besansky N."/>
            <person name="Walker B."/>
            <person name="Young S.K."/>
            <person name="Zeng Q."/>
            <person name="Gargeya S."/>
            <person name="Fitzgerald M."/>
            <person name="Haas B."/>
            <person name="Abouelleil A."/>
            <person name="Allen A.W."/>
            <person name="Alvarado L."/>
            <person name="Arachchi H.M."/>
            <person name="Berlin A.M."/>
            <person name="Chapman S.B."/>
            <person name="Gainer-Dewar J."/>
            <person name="Goldberg J."/>
            <person name="Griggs A."/>
            <person name="Gujja S."/>
            <person name="Hansen M."/>
            <person name="Howarth C."/>
            <person name="Imamovic A."/>
            <person name="Ireland A."/>
            <person name="Larimer J."/>
            <person name="McCowan C."/>
            <person name="Murphy C."/>
            <person name="Pearson M."/>
            <person name="Poon T.W."/>
            <person name="Priest M."/>
            <person name="Roberts A."/>
            <person name="Saif S."/>
            <person name="Shea T."/>
            <person name="Sisk P."/>
            <person name="Sykes S."/>
            <person name="Wortman J."/>
            <person name="Nusbaum C."/>
            <person name="Birren B."/>
        </authorList>
    </citation>
    <scope>NUCLEOTIDE SEQUENCE [LARGE SCALE GENOMIC DNA]</scope>
    <source>
        <strain evidence="10">ACHKN1017</strain>
    </source>
</reference>
<comment type="subunit">
    <text evidence="2">Homodimer.</text>
</comment>
<evidence type="ECO:0000259" key="7">
    <source>
        <dbReference type="PROSITE" id="PS50404"/>
    </source>
</evidence>
<dbReference type="CDD" id="cd03045">
    <property type="entry name" value="GST_N_Delta_Epsilon"/>
    <property type="match status" value="1"/>
</dbReference>
<evidence type="ECO:0000259" key="8">
    <source>
        <dbReference type="PROSITE" id="PS50405"/>
    </source>
</evidence>
<dbReference type="GO" id="GO:0006749">
    <property type="term" value="P:glutathione metabolic process"/>
    <property type="evidence" value="ECO:0007669"/>
    <property type="project" value="TreeGrafter"/>
</dbReference>